<feature type="transmembrane region" description="Helical" evidence="9">
    <location>
        <begin position="387"/>
        <end position="409"/>
    </location>
</feature>
<proteinExistence type="inferred from homology"/>
<dbReference type="Gene3D" id="1.25.60.10">
    <property type="entry name" value="MgtE N-terminal domain-like"/>
    <property type="match status" value="1"/>
</dbReference>
<dbReference type="InterPro" id="IPR006668">
    <property type="entry name" value="Mg_transptr_MgtE_intracell_dom"/>
</dbReference>
<accession>A0A1G8IUQ0</accession>
<dbReference type="InterPro" id="IPR046342">
    <property type="entry name" value="CBS_dom_sf"/>
</dbReference>
<feature type="transmembrane region" description="Helical" evidence="9">
    <location>
        <begin position="429"/>
        <end position="450"/>
    </location>
</feature>
<keyword evidence="8" id="KW-0129">CBS domain</keyword>
<feature type="domain" description="CBS" evidence="10">
    <location>
        <begin position="144"/>
        <end position="206"/>
    </location>
</feature>
<dbReference type="GO" id="GO:0046872">
    <property type="term" value="F:metal ion binding"/>
    <property type="evidence" value="ECO:0007669"/>
    <property type="project" value="UniProtKB-KW"/>
</dbReference>
<keyword evidence="4 9" id="KW-0812">Transmembrane</keyword>
<keyword evidence="9" id="KW-0479">Metal-binding</keyword>
<dbReference type="SUPFAM" id="SSF54631">
    <property type="entry name" value="CBS-domain pair"/>
    <property type="match status" value="1"/>
</dbReference>
<dbReference type="SMART" id="SM00116">
    <property type="entry name" value="CBS"/>
    <property type="match status" value="2"/>
</dbReference>
<dbReference type="InterPro" id="IPR006669">
    <property type="entry name" value="MgtE_transporter"/>
</dbReference>
<comment type="caution">
    <text evidence="11">The sequence shown here is derived from an EMBL/GenBank/DDBJ whole genome shotgun (WGS) entry which is preliminary data.</text>
</comment>
<comment type="subcellular location">
    <subcellularLocation>
        <location evidence="9">Cell membrane</location>
        <topology evidence="9">Multi-pass membrane protein</topology>
    </subcellularLocation>
    <subcellularLocation>
        <location evidence="1">Membrane</location>
        <topology evidence="1">Multi-pass membrane protein</topology>
    </subcellularLocation>
</comment>
<feature type="transmembrane region" description="Helical" evidence="9">
    <location>
        <begin position="362"/>
        <end position="380"/>
    </location>
</feature>
<evidence type="ECO:0000256" key="7">
    <source>
        <dbReference type="ARBA" id="ARBA00023136"/>
    </source>
</evidence>
<dbReference type="Gene3D" id="3.10.580.10">
    <property type="entry name" value="CBS-domain"/>
    <property type="match status" value="1"/>
</dbReference>
<name>A0A1G8IUQ0_9LACT</name>
<dbReference type="STRING" id="84521.SAMN04487994_100234"/>
<dbReference type="Gene3D" id="1.10.357.20">
    <property type="entry name" value="SLC41 divalent cation transporters, integral membrane domain"/>
    <property type="match status" value="1"/>
</dbReference>
<dbReference type="GO" id="GO:0015095">
    <property type="term" value="F:magnesium ion transmembrane transporter activity"/>
    <property type="evidence" value="ECO:0007669"/>
    <property type="project" value="UniProtKB-UniRule"/>
</dbReference>
<evidence type="ECO:0000259" key="10">
    <source>
        <dbReference type="PROSITE" id="PS51371"/>
    </source>
</evidence>
<organism evidence="11 12">
    <name type="scientific">Dolosicoccus paucivorans</name>
    <dbReference type="NCBI Taxonomy" id="84521"/>
    <lineage>
        <taxon>Bacteria</taxon>
        <taxon>Bacillati</taxon>
        <taxon>Bacillota</taxon>
        <taxon>Bacilli</taxon>
        <taxon>Lactobacillales</taxon>
        <taxon>Aerococcaceae</taxon>
        <taxon>Dolosicoccus</taxon>
    </lineage>
</organism>
<dbReference type="PROSITE" id="PS51371">
    <property type="entry name" value="CBS"/>
    <property type="match status" value="2"/>
</dbReference>
<evidence type="ECO:0000256" key="3">
    <source>
        <dbReference type="ARBA" id="ARBA00022448"/>
    </source>
</evidence>
<feature type="transmembrane region" description="Helical" evidence="9">
    <location>
        <begin position="318"/>
        <end position="342"/>
    </location>
</feature>
<dbReference type="GO" id="GO:0005886">
    <property type="term" value="C:plasma membrane"/>
    <property type="evidence" value="ECO:0007669"/>
    <property type="project" value="UniProtKB-SubCell"/>
</dbReference>
<dbReference type="PANTHER" id="PTHR43773:SF1">
    <property type="entry name" value="MAGNESIUM TRANSPORTER MGTE"/>
    <property type="match status" value="1"/>
</dbReference>
<dbReference type="Pfam" id="PF01769">
    <property type="entry name" value="MgtE"/>
    <property type="match status" value="1"/>
</dbReference>
<dbReference type="InterPro" id="IPR006667">
    <property type="entry name" value="SLC41_membr_dom"/>
</dbReference>
<evidence type="ECO:0000256" key="2">
    <source>
        <dbReference type="ARBA" id="ARBA00009749"/>
    </source>
</evidence>
<evidence type="ECO:0000256" key="4">
    <source>
        <dbReference type="ARBA" id="ARBA00022692"/>
    </source>
</evidence>
<dbReference type="Proteomes" id="UP000235682">
    <property type="component" value="Unassembled WGS sequence"/>
</dbReference>
<dbReference type="SMART" id="SM00924">
    <property type="entry name" value="MgtE_N"/>
    <property type="match status" value="1"/>
</dbReference>
<evidence type="ECO:0000313" key="11">
    <source>
        <dbReference type="EMBL" id="PMC59196.1"/>
    </source>
</evidence>
<keyword evidence="5 9" id="KW-0460">Magnesium</keyword>
<keyword evidence="6 9" id="KW-1133">Transmembrane helix</keyword>
<gene>
    <name evidence="11" type="primary">mgtE</name>
    <name evidence="11" type="ORF">CJ205_00380</name>
</gene>
<protein>
    <recommendedName>
        <fullName evidence="9">Magnesium transporter MgtE</fullName>
    </recommendedName>
</protein>
<feature type="domain" description="CBS" evidence="10">
    <location>
        <begin position="208"/>
        <end position="267"/>
    </location>
</feature>
<keyword evidence="7 9" id="KW-0472">Membrane</keyword>
<dbReference type="EMBL" id="PNHE01000001">
    <property type="protein sequence ID" value="PMC59196.1"/>
    <property type="molecule type" value="Genomic_DNA"/>
</dbReference>
<dbReference type="InterPro" id="IPR000644">
    <property type="entry name" value="CBS_dom"/>
</dbReference>
<dbReference type="Pfam" id="PF00571">
    <property type="entry name" value="CBS"/>
    <property type="match status" value="2"/>
</dbReference>
<keyword evidence="9" id="KW-1003">Cell membrane</keyword>
<dbReference type="NCBIfam" id="TIGR00400">
    <property type="entry name" value="mgtE"/>
    <property type="match status" value="1"/>
</dbReference>
<evidence type="ECO:0000313" key="12">
    <source>
        <dbReference type="Proteomes" id="UP000235682"/>
    </source>
</evidence>
<comment type="function">
    <text evidence="9">Acts as a magnesium transporter.</text>
</comment>
<evidence type="ECO:0000256" key="6">
    <source>
        <dbReference type="ARBA" id="ARBA00022989"/>
    </source>
</evidence>
<dbReference type="AlphaFoldDB" id="A0A1G8IUQ0"/>
<evidence type="ECO:0000256" key="9">
    <source>
        <dbReference type="RuleBase" id="RU362011"/>
    </source>
</evidence>
<evidence type="ECO:0000256" key="1">
    <source>
        <dbReference type="ARBA" id="ARBA00004141"/>
    </source>
</evidence>
<comment type="subunit">
    <text evidence="9">Homodimer.</text>
</comment>
<feature type="transmembrane region" description="Helical" evidence="9">
    <location>
        <begin position="289"/>
        <end position="306"/>
    </location>
</feature>
<reference evidence="11 12" key="1">
    <citation type="submission" date="2017-09" db="EMBL/GenBank/DDBJ databases">
        <title>Bacterial strain isolated from the female urinary microbiota.</title>
        <authorList>
            <person name="Thomas-White K."/>
            <person name="Kumar N."/>
            <person name="Forster S."/>
            <person name="Putonti C."/>
            <person name="Lawley T."/>
            <person name="Wolfe A.J."/>
        </authorList>
    </citation>
    <scope>NUCLEOTIDE SEQUENCE [LARGE SCALE GENOMIC DNA]</scope>
    <source>
        <strain evidence="11 12">UMB0852</strain>
    </source>
</reference>
<comment type="similarity">
    <text evidence="2 9">Belongs to the SLC41A transporter family.</text>
</comment>
<keyword evidence="3 9" id="KW-0813">Transport</keyword>
<dbReference type="PANTHER" id="PTHR43773">
    <property type="entry name" value="MAGNESIUM TRANSPORTER MGTE"/>
    <property type="match status" value="1"/>
</dbReference>
<evidence type="ECO:0000256" key="5">
    <source>
        <dbReference type="ARBA" id="ARBA00022842"/>
    </source>
</evidence>
<evidence type="ECO:0000256" key="8">
    <source>
        <dbReference type="PROSITE-ProRule" id="PRU00703"/>
    </source>
</evidence>
<dbReference type="SUPFAM" id="SSF158791">
    <property type="entry name" value="MgtE N-terminal domain-like"/>
    <property type="match status" value="1"/>
</dbReference>
<dbReference type="CDD" id="cd04606">
    <property type="entry name" value="CBS_pair_Mg_transporter"/>
    <property type="match status" value="1"/>
</dbReference>
<dbReference type="SUPFAM" id="SSF161093">
    <property type="entry name" value="MgtE membrane domain-like"/>
    <property type="match status" value="1"/>
</dbReference>
<sequence>MTLKNLSLEKRIEHFSKLLAEHRMGRFRTDFLAQHAFDQVQVFKEFSTHERKHVYDYISPEEMAGLFDSDPMEESLLKVYFSEMNAQYAASTLSFMKPDNAVHILNEIDDTHQVSAYLTLMPSKVARELSTLLNYTDHTAGALMTTDFVSVPVEMTVGETIQYIKKEAIEAETIYYVYVVNEANQIQGVISLRDLIVHSDEDPVSQWMRRQVISVNVNEEEEEVARTVQDYNLLAIPVTGYDNELLGIITIDDIVDVLEEVATANYSGLAAVDVDEDHATPLQASKGRLPWLITLLFLGMGTATLIGKYETLIEEATVLSAFITLITGTAGNAGTQSLAVAVRKLTNKDEDDKLFSSFGFELMTGVLTGLIVGVTIALIAGVWKQNIILGLIIGTAMMCAIIVANLAGALVPKLMDKIGFDPAVASGPFISTLSDLTSVLIYFSIASFFLDKL</sequence>
<dbReference type="Pfam" id="PF03448">
    <property type="entry name" value="MgtE_N"/>
    <property type="match status" value="1"/>
</dbReference>
<dbReference type="InterPro" id="IPR038076">
    <property type="entry name" value="MgtE_N_sf"/>
</dbReference>
<keyword evidence="12" id="KW-1185">Reference proteome</keyword>
<dbReference type="InterPro" id="IPR036739">
    <property type="entry name" value="SLC41_membr_dom_sf"/>
</dbReference>
<dbReference type="OrthoDB" id="9790355at2"/>
<dbReference type="RefSeq" id="WP_092083841.1">
    <property type="nucleotide sequence ID" value="NZ_FNEL01000002.1"/>
</dbReference>